<dbReference type="EMBL" id="QGKW02000717">
    <property type="protein sequence ID" value="KAF2599213.1"/>
    <property type="molecule type" value="Genomic_DNA"/>
</dbReference>
<accession>A0A8S9L0T3</accession>
<sequence length="76" mass="8700">MDVIGPSMLDWDDSLQVWVGLSEAVEGVVSRFENTFLSVLWCIVLDFNYPRFFCMLDCDDSLEVVLSNNDINTRFG</sequence>
<proteinExistence type="predicted"/>
<evidence type="ECO:0000313" key="1">
    <source>
        <dbReference type="EMBL" id="KAF2599213.1"/>
    </source>
</evidence>
<reference evidence="1" key="1">
    <citation type="submission" date="2019-12" db="EMBL/GenBank/DDBJ databases">
        <title>Genome sequencing and annotation of Brassica cretica.</title>
        <authorList>
            <person name="Studholme D.J."/>
            <person name="Sarris P.F."/>
        </authorList>
    </citation>
    <scope>NUCLEOTIDE SEQUENCE</scope>
    <source>
        <strain evidence="1">PFS-001/15</strain>
        <tissue evidence="1">Leaf</tissue>
    </source>
</reference>
<dbReference type="Proteomes" id="UP000712281">
    <property type="component" value="Unassembled WGS sequence"/>
</dbReference>
<organism evidence="1 2">
    <name type="scientific">Brassica cretica</name>
    <name type="common">Mustard</name>
    <dbReference type="NCBI Taxonomy" id="69181"/>
    <lineage>
        <taxon>Eukaryota</taxon>
        <taxon>Viridiplantae</taxon>
        <taxon>Streptophyta</taxon>
        <taxon>Embryophyta</taxon>
        <taxon>Tracheophyta</taxon>
        <taxon>Spermatophyta</taxon>
        <taxon>Magnoliopsida</taxon>
        <taxon>eudicotyledons</taxon>
        <taxon>Gunneridae</taxon>
        <taxon>Pentapetalae</taxon>
        <taxon>rosids</taxon>
        <taxon>malvids</taxon>
        <taxon>Brassicales</taxon>
        <taxon>Brassicaceae</taxon>
        <taxon>Brassiceae</taxon>
        <taxon>Brassica</taxon>
    </lineage>
</organism>
<evidence type="ECO:0000313" key="2">
    <source>
        <dbReference type="Proteomes" id="UP000712281"/>
    </source>
</evidence>
<protein>
    <submittedName>
        <fullName evidence="1">Uncharacterized protein</fullName>
    </submittedName>
</protein>
<name>A0A8S9L0T3_BRACR</name>
<comment type="caution">
    <text evidence="1">The sequence shown here is derived from an EMBL/GenBank/DDBJ whole genome shotgun (WGS) entry which is preliminary data.</text>
</comment>
<gene>
    <name evidence="1" type="ORF">F2Q68_00007497</name>
</gene>
<dbReference type="AlphaFoldDB" id="A0A8S9L0T3"/>